<organism evidence="2 3">
    <name type="scientific">Rhodomicrobium udaipurense</name>
    <dbReference type="NCBI Taxonomy" id="1202716"/>
    <lineage>
        <taxon>Bacteria</taxon>
        <taxon>Pseudomonadati</taxon>
        <taxon>Pseudomonadota</taxon>
        <taxon>Alphaproteobacteria</taxon>
        <taxon>Hyphomicrobiales</taxon>
        <taxon>Hyphomicrobiaceae</taxon>
        <taxon>Rhodomicrobium</taxon>
    </lineage>
</organism>
<accession>A0A8I1G800</accession>
<dbReference type="AlphaFoldDB" id="A0A8I1G800"/>
<dbReference type="EMBL" id="JAEMUK010000003">
    <property type="protein sequence ID" value="MBJ7542252.1"/>
    <property type="molecule type" value="Genomic_DNA"/>
</dbReference>
<evidence type="ECO:0000256" key="1">
    <source>
        <dbReference type="SAM" id="MobiDB-lite"/>
    </source>
</evidence>
<keyword evidence="3" id="KW-1185">Reference proteome</keyword>
<evidence type="ECO:0000313" key="3">
    <source>
        <dbReference type="Proteomes" id="UP000623250"/>
    </source>
</evidence>
<gene>
    <name evidence="2" type="ORF">JDN41_01610</name>
</gene>
<comment type="caution">
    <text evidence="2">The sequence shown here is derived from an EMBL/GenBank/DDBJ whole genome shotgun (WGS) entry which is preliminary data.</text>
</comment>
<protein>
    <submittedName>
        <fullName evidence="2">Uncharacterized protein</fullName>
    </submittedName>
</protein>
<sequence>MKDITALENELTQLRGLAQFLVDLEREHMQAAGFFDDLPAYRNGPGAKFGFLVESMKARVDALASIVERVAYKASGSDAFQPENEVEEEPLKAAA</sequence>
<name>A0A8I1G800_9HYPH</name>
<dbReference type="RefSeq" id="WP_037234419.1">
    <property type="nucleotide sequence ID" value="NZ_JAEMUK010000003.1"/>
</dbReference>
<dbReference type="Proteomes" id="UP000623250">
    <property type="component" value="Unassembled WGS sequence"/>
</dbReference>
<reference evidence="2 3" key="1">
    <citation type="submission" date="2020-12" db="EMBL/GenBank/DDBJ databases">
        <title>Revised draft genomes of Rhodomicrobium vannielii ATCC 17100 and Rhodomicrobium udaipurense JA643.</title>
        <authorList>
            <person name="Conners E.M."/>
            <person name="Davenport E.J."/>
            <person name="Bose A."/>
        </authorList>
    </citation>
    <scope>NUCLEOTIDE SEQUENCE [LARGE SCALE GENOMIC DNA]</scope>
    <source>
        <strain evidence="2 3">JA643</strain>
    </source>
</reference>
<feature type="region of interest" description="Disordered" evidence="1">
    <location>
        <begin position="76"/>
        <end position="95"/>
    </location>
</feature>
<proteinExistence type="predicted"/>
<evidence type="ECO:0000313" key="2">
    <source>
        <dbReference type="EMBL" id="MBJ7542252.1"/>
    </source>
</evidence>